<evidence type="ECO:0000313" key="4">
    <source>
        <dbReference type="Proteomes" id="UP001523369"/>
    </source>
</evidence>
<dbReference type="EMBL" id="JAMYJR010000024">
    <property type="protein sequence ID" value="MCO8273287.1"/>
    <property type="molecule type" value="Genomic_DNA"/>
</dbReference>
<sequence length="174" mass="18603">MRAATPPDSGISHYVDTDLFRTLLRRHAAAVVVITAPGEPPAGFTATSFTSVSLDPPLVSFCLAHTASAWPAVEAAGIVAVHVLTQEQEHVARTFSTSNIDRFAAHGAWRPGPGGVPLLDGVLARIVCRVEQRVEAGDHTIVLASPETGWHHEDSSVTPLVYHDGHYTHLRHAA</sequence>
<reference evidence="3 4" key="1">
    <citation type="submission" date="2022-06" db="EMBL/GenBank/DDBJ databases">
        <title>New Species of the Genus Actinoplanes, ActinopZanes ferrugineus.</title>
        <authorList>
            <person name="Ding P."/>
        </authorList>
    </citation>
    <scope>NUCLEOTIDE SEQUENCE [LARGE SCALE GENOMIC DNA]</scope>
    <source>
        <strain evidence="3 4">TRM88003</strain>
    </source>
</reference>
<dbReference type="SUPFAM" id="SSF50475">
    <property type="entry name" value="FMN-binding split barrel"/>
    <property type="match status" value="1"/>
</dbReference>
<evidence type="ECO:0000313" key="3">
    <source>
        <dbReference type="EMBL" id="MCO8273287.1"/>
    </source>
</evidence>
<dbReference type="SMART" id="SM00903">
    <property type="entry name" value="Flavin_Reduct"/>
    <property type="match status" value="1"/>
</dbReference>
<dbReference type="RefSeq" id="WP_253239370.1">
    <property type="nucleotide sequence ID" value="NZ_JAMYJR010000024.1"/>
</dbReference>
<dbReference type="InterPro" id="IPR050268">
    <property type="entry name" value="NADH-dep_flavin_reductase"/>
</dbReference>
<feature type="domain" description="Flavin reductase like" evidence="2">
    <location>
        <begin position="24"/>
        <end position="169"/>
    </location>
</feature>
<proteinExistence type="predicted"/>
<accession>A0ABT1DR32</accession>
<dbReference type="Gene3D" id="2.30.110.10">
    <property type="entry name" value="Electron Transport, Fmn-binding Protein, Chain A"/>
    <property type="match status" value="1"/>
</dbReference>
<dbReference type="Pfam" id="PF01613">
    <property type="entry name" value="Flavin_Reduct"/>
    <property type="match status" value="1"/>
</dbReference>
<dbReference type="Proteomes" id="UP001523369">
    <property type="component" value="Unassembled WGS sequence"/>
</dbReference>
<dbReference type="PANTHER" id="PTHR30466">
    <property type="entry name" value="FLAVIN REDUCTASE"/>
    <property type="match status" value="1"/>
</dbReference>
<evidence type="ECO:0000256" key="1">
    <source>
        <dbReference type="ARBA" id="ARBA00023002"/>
    </source>
</evidence>
<dbReference type="InterPro" id="IPR012349">
    <property type="entry name" value="Split_barrel_FMN-bd"/>
</dbReference>
<comment type="caution">
    <text evidence="3">The sequence shown here is derived from an EMBL/GenBank/DDBJ whole genome shotgun (WGS) entry which is preliminary data.</text>
</comment>
<organism evidence="3 4">
    <name type="scientific">Paractinoplanes aksuensis</name>
    <dbReference type="NCBI Taxonomy" id="2939490"/>
    <lineage>
        <taxon>Bacteria</taxon>
        <taxon>Bacillati</taxon>
        <taxon>Actinomycetota</taxon>
        <taxon>Actinomycetes</taxon>
        <taxon>Micromonosporales</taxon>
        <taxon>Micromonosporaceae</taxon>
        <taxon>Paractinoplanes</taxon>
    </lineage>
</organism>
<keyword evidence="4" id="KW-1185">Reference proteome</keyword>
<keyword evidence="1" id="KW-0560">Oxidoreductase</keyword>
<evidence type="ECO:0000259" key="2">
    <source>
        <dbReference type="SMART" id="SM00903"/>
    </source>
</evidence>
<gene>
    <name evidence="3" type="ORF">M1L60_22090</name>
</gene>
<dbReference type="PANTHER" id="PTHR30466:SF1">
    <property type="entry name" value="FMN REDUCTASE (NADH) RUTF"/>
    <property type="match status" value="1"/>
</dbReference>
<name>A0ABT1DR32_9ACTN</name>
<dbReference type="InterPro" id="IPR002563">
    <property type="entry name" value="Flavin_Rdtase-like_dom"/>
</dbReference>
<protein>
    <submittedName>
        <fullName evidence="3">Flavin reductase family protein</fullName>
    </submittedName>
</protein>